<comment type="similarity">
    <text evidence="1 3">Belongs to the GcvH family.</text>
</comment>
<evidence type="ECO:0000313" key="7">
    <source>
        <dbReference type="Proteomes" id="UP000032803"/>
    </source>
</evidence>
<feature type="modified residue" description="N6-lipoyllysine" evidence="3 4">
    <location>
        <position position="60"/>
    </location>
</feature>
<accession>A0A0A8URD5</accession>
<dbReference type="InterPro" id="IPR003016">
    <property type="entry name" value="2-oxoA_DH_lipoyl-BS"/>
</dbReference>
<evidence type="ECO:0000259" key="5">
    <source>
        <dbReference type="PROSITE" id="PS50968"/>
    </source>
</evidence>
<dbReference type="EMBL" id="LN681225">
    <property type="protein sequence ID" value="CEK09344.1"/>
    <property type="molecule type" value="Genomic_DNA"/>
</dbReference>
<dbReference type="Proteomes" id="UP000032803">
    <property type="component" value="Chromosome I"/>
</dbReference>
<dbReference type="GO" id="GO:0019464">
    <property type="term" value="P:glycine decarboxylation via glycine cleavage system"/>
    <property type="evidence" value="ECO:0007669"/>
    <property type="project" value="UniProtKB-UniRule"/>
</dbReference>
<proteinExistence type="inferred from homology"/>
<evidence type="ECO:0000256" key="3">
    <source>
        <dbReference type="HAMAP-Rule" id="MF_00272"/>
    </source>
</evidence>
<dbReference type="SUPFAM" id="SSF51230">
    <property type="entry name" value="Single hybrid motif"/>
    <property type="match status" value="1"/>
</dbReference>
<dbReference type="GO" id="GO:0005960">
    <property type="term" value="C:glycine cleavage complex"/>
    <property type="evidence" value="ECO:0007669"/>
    <property type="project" value="InterPro"/>
</dbReference>
<dbReference type="OrthoDB" id="9796712at2"/>
<dbReference type="InterPro" id="IPR000089">
    <property type="entry name" value="Biotin_lipoyl"/>
</dbReference>
<dbReference type="AlphaFoldDB" id="A0A0A8URD5"/>
<dbReference type="KEGG" id="lha:LHA_0232"/>
<dbReference type="InterPro" id="IPR002930">
    <property type="entry name" value="GCV_H"/>
</dbReference>
<dbReference type="PATRIC" id="fig|449.7.peg.935"/>
<name>A0A0A8URD5_LEGHA</name>
<dbReference type="GO" id="GO:0009249">
    <property type="term" value="P:protein lipoylation"/>
    <property type="evidence" value="ECO:0007669"/>
    <property type="project" value="TreeGrafter"/>
</dbReference>
<gene>
    <name evidence="3 6" type="primary">gcvH</name>
    <name evidence="6" type="ORF">LHA_0232</name>
</gene>
<dbReference type="RefSeq" id="WP_045104896.1">
    <property type="nucleotide sequence ID" value="NZ_LN681225.1"/>
</dbReference>
<dbReference type="PANTHER" id="PTHR11715:SF3">
    <property type="entry name" value="GLYCINE CLEAVAGE SYSTEM H PROTEIN-RELATED"/>
    <property type="match status" value="1"/>
</dbReference>
<comment type="cofactor">
    <cofactor evidence="3">
        <name>(R)-lipoate</name>
        <dbReference type="ChEBI" id="CHEBI:83088"/>
    </cofactor>
    <text evidence="3">Binds 1 lipoyl cofactor covalently.</text>
</comment>
<dbReference type="PANTHER" id="PTHR11715">
    <property type="entry name" value="GLYCINE CLEAVAGE SYSTEM H PROTEIN"/>
    <property type="match status" value="1"/>
</dbReference>
<dbReference type="HOGENOM" id="CLU_097408_2_2_6"/>
<keyword evidence="7" id="KW-1185">Reference proteome</keyword>
<dbReference type="NCBIfam" id="NF002270">
    <property type="entry name" value="PRK01202.1"/>
    <property type="match status" value="1"/>
</dbReference>
<reference evidence="7" key="1">
    <citation type="submission" date="2014-09" db="EMBL/GenBank/DDBJ databases">
        <authorList>
            <person name="Gomez-Valero L."/>
        </authorList>
    </citation>
    <scope>NUCLEOTIDE SEQUENCE [LARGE SCALE GENOMIC DNA]</scope>
    <source>
        <strain evidence="7">ATCC35250</strain>
    </source>
</reference>
<comment type="function">
    <text evidence="3">The glycine cleavage system catalyzes the degradation of glycine. The H protein shuttles the methylamine group of glycine from the P protein to the T protein.</text>
</comment>
<feature type="domain" description="Lipoyl-binding" evidence="5">
    <location>
        <begin position="19"/>
        <end position="101"/>
    </location>
</feature>
<dbReference type="PROSITE" id="PS50968">
    <property type="entry name" value="BIOTINYL_LIPOYL"/>
    <property type="match status" value="1"/>
</dbReference>
<organism evidence="6 7">
    <name type="scientific">Legionella hackeliae</name>
    <dbReference type="NCBI Taxonomy" id="449"/>
    <lineage>
        <taxon>Bacteria</taxon>
        <taxon>Pseudomonadati</taxon>
        <taxon>Pseudomonadota</taxon>
        <taxon>Gammaproteobacteria</taxon>
        <taxon>Legionellales</taxon>
        <taxon>Legionellaceae</taxon>
        <taxon>Legionella</taxon>
    </lineage>
</organism>
<comment type="subunit">
    <text evidence="3">The glycine cleavage system is composed of four proteins: P, T, L and H.</text>
</comment>
<sequence length="125" mass="13851">MTDLKFTKTHEWLRVDGSEYTVGITEHAQELLGDMVFVELPEEGDEVNAGDEIGVVESVKAASDFYAPISGTIVAINQDVSENPALVNKEPYGAGWLVKIRAKNPDEINTLLSNEEYQSEIKEDH</sequence>
<dbReference type="HAMAP" id="MF_00272">
    <property type="entry name" value="GcvH"/>
    <property type="match status" value="1"/>
</dbReference>
<dbReference type="InterPro" id="IPR017453">
    <property type="entry name" value="GCV_H_sub"/>
</dbReference>
<evidence type="ECO:0000256" key="4">
    <source>
        <dbReference type="PIRSR" id="PIRSR617453-50"/>
    </source>
</evidence>
<evidence type="ECO:0000256" key="2">
    <source>
        <dbReference type="ARBA" id="ARBA00022823"/>
    </source>
</evidence>
<evidence type="ECO:0000256" key="1">
    <source>
        <dbReference type="ARBA" id="ARBA00009249"/>
    </source>
</evidence>
<dbReference type="STRING" id="449.LHA_0232"/>
<protein>
    <recommendedName>
        <fullName evidence="3">Glycine cleavage system H protein</fullName>
    </recommendedName>
</protein>
<dbReference type="InterPro" id="IPR011053">
    <property type="entry name" value="Single_hybrid_motif"/>
</dbReference>
<dbReference type="Pfam" id="PF01597">
    <property type="entry name" value="GCV_H"/>
    <property type="match status" value="1"/>
</dbReference>
<dbReference type="Gene3D" id="2.40.50.100">
    <property type="match status" value="1"/>
</dbReference>
<dbReference type="InterPro" id="IPR033753">
    <property type="entry name" value="GCV_H/Fam206"/>
</dbReference>
<evidence type="ECO:0000313" key="6">
    <source>
        <dbReference type="EMBL" id="CEK09344.1"/>
    </source>
</evidence>
<keyword evidence="2 3" id="KW-0450">Lipoyl</keyword>
<dbReference type="PROSITE" id="PS00189">
    <property type="entry name" value="LIPOYL"/>
    <property type="match status" value="1"/>
</dbReference>
<dbReference type="CDD" id="cd06848">
    <property type="entry name" value="GCS_H"/>
    <property type="match status" value="1"/>
</dbReference>
<dbReference type="GO" id="GO:0005829">
    <property type="term" value="C:cytosol"/>
    <property type="evidence" value="ECO:0007669"/>
    <property type="project" value="TreeGrafter"/>
</dbReference>
<dbReference type="NCBIfam" id="TIGR00527">
    <property type="entry name" value="gcvH"/>
    <property type="match status" value="1"/>
</dbReference>